<proteinExistence type="predicted"/>
<dbReference type="GO" id="GO:0004497">
    <property type="term" value="F:monooxygenase activity"/>
    <property type="evidence" value="ECO:0007669"/>
    <property type="project" value="UniProtKB-KW"/>
</dbReference>
<dbReference type="STRING" id="187304.B0E33_14435"/>
<dbReference type="SUPFAM" id="SSF54909">
    <property type="entry name" value="Dimeric alpha+beta barrel"/>
    <property type="match status" value="1"/>
</dbReference>
<protein>
    <submittedName>
        <fullName evidence="3">Antibiotic biosynthesis monooxygenase</fullName>
    </submittedName>
</protein>
<dbReference type="AlphaFoldDB" id="A0A0M6Y7F7"/>
<gene>
    <name evidence="3" type="ORF">LAL4801_04491</name>
</gene>
<evidence type="ECO:0000259" key="2">
    <source>
        <dbReference type="Pfam" id="PF03992"/>
    </source>
</evidence>
<evidence type="ECO:0000313" key="3">
    <source>
        <dbReference type="EMBL" id="CTQ46035.1"/>
    </source>
</evidence>
<dbReference type="EMBL" id="CXST01000003">
    <property type="protein sequence ID" value="CTQ46035.1"/>
    <property type="molecule type" value="Genomic_DNA"/>
</dbReference>
<dbReference type="Proteomes" id="UP000048926">
    <property type="component" value="Unassembled WGS sequence"/>
</dbReference>
<dbReference type="RefSeq" id="WP_055659717.1">
    <property type="nucleotide sequence ID" value="NZ_CXST01000003.1"/>
</dbReference>
<keyword evidence="3" id="KW-0503">Monooxygenase</keyword>
<evidence type="ECO:0000256" key="1">
    <source>
        <dbReference type="SAM" id="SignalP"/>
    </source>
</evidence>
<dbReference type="InterPro" id="IPR011008">
    <property type="entry name" value="Dimeric_a/b-barrel"/>
</dbReference>
<sequence length="132" mass="14704">MTSLWTRRAIHLAALSFLTANLGVSAMASEINTNIPVTLINSFEVPEDRLADAVRSWEQARDFLKEQPGYITTRLHQSLSPQAKFQLVNVALWESPDAYQAAIQKLGKSGIVAEFKGISFHAALYTVIREDE</sequence>
<feature type="signal peptide" evidence="1">
    <location>
        <begin position="1"/>
        <end position="28"/>
    </location>
</feature>
<evidence type="ECO:0000313" key="4">
    <source>
        <dbReference type="Proteomes" id="UP000048926"/>
    </source>
</evidence>
<keyword evidence="3" id="KW-0560">Oxidoreductase</keyword>
<dbReference type="OrthoDB" id="1494517at2"/>
<organism evidence="3 4">
    <name type="scientific">Roseibium aggregatum</name>
    <dbReference type="NCBI Taxonomy" id="187304"/>
    <lineage>
        <taxon>Bacteria</taxon>
        <taxon>Pseudomonadati</taxon>
        <taxon>Pseudomonadota</taxon>
        <taxon>Alphaproteobacteria</taxon>
        <taxon>Hyphomicrobiales</taxon>
        <taxon>Stappiaceae</taxon>
        <taxon>Roseibium</taxon>
    </lineage>
</organism>
<keyword evidence="4" id="KW-1185">Reference proteome</keyword>
<feature type="domain" description="ABM" evidence="2">
    <location>
        <begin position="36"/>
        <end position="101"/>
    </location>
</feature>
<feature type="chain" id="PRO_5005807569" evidence="1">
    <location>
        <begin position="29"/>
        <end position="132"/>
    </location>
</feature>
<accession>A0A0M6Y7F7</accession>
<name>A0A0M6Y7F7_9HYPH</name>
<dbReference type="InterPro" id="IPR007138">
    <property type="entry name" value="ABM_dom"/>
</dbReference>
<dbReference type="Pfam" id="PF03992">
    <property type="entry name" value="ABM"/>
    <property type="match status" value="1"/>
</dbReference>
<keyword evidence="1" id="KW-0732">Signal</keyword>
<dbReference type="Gene3D" id="3.30.70.100">
    <property type="match status" value="1"/>
</dbReference>
<reference evidence="4" key="1">
    <citation type="submission" date="2015-07" db="EMBL/GenBank/DDBJ databases">
        <authorList>
            <person name="Rodrigo-Torres Lidia"/>
            <person name="Arahal R.David."/>
        </authorList>
    </citation>
    <scope>NUCLEOTIDE SEQUENCE [LARGE SCALE GENOMIC DNA]</scope>
    <source>
        <strain evidence="4">CECT 4801</strain>
    </source>
</reference>